<dbReference type="EMBL" id="JAMLJM010000002">
    <property type="protein sequence ID" value="MCL9808657.1"/>
    <property type="molecule type" value="Genomic_DNA"/>
</dbReference>
<evidence type="ECO:0000313" key="4">
    <source>
        <dbReference type="EMBL" id="MCL9808657.1"/>
    </source>
</evidence>
<evidence type="ECO:0000259" key="3">
    <source>
        <dbReference type="Pfam" id="PF01619"/>
    </source>
</evidence>
<dbReference type="InterPro" id="IPR002872">
    <property type="entry name" value="Proline_DH_dom"/>
</dbReference>
<sequence>MDKIFNNTQNAFSLKSDTELERAYFLFKLIDSEPLVKIGTAVTNFALKAHLPVEGLIRATVFDHFCGGVSEDDCIPVVDKMFTKGVSSVLDYSVEGKEDEAAFDEAMNKTLKIINFAKEKDAIPFAVFKPTGFGRFELYQKLGEGKSLNETEQAEWNRVVERFDRVCKAAHDNDIALLIDGEESWMQDAADNLVADMMRKYNKKKAIVYNTLQMYRWDRLDYLKILHQQAQEEGFHIGMKLVRGAYMEKENKRAEEKGYKSPICASKQATDYNYDDAVAFMVEHIDTMAIFAGTHNEESSYKLMELMAHRGIAKNDFRVWFGQLYGMSDNMSFNLAAEGYNVAKYLPFGPVKDVMPYLIRRAEENTSVAGQTSRELTLIKNERERRKGKR</sequence>
<reference evidence="4 5" key="1">
    <citation type="submission" date="2022-05" db="EMBL/GenBank/DDBJ databases">
        <title>Flavobacterium sp., isolated from activated sludge.</title>
        <authorList>
            <person name="Ran Q."/>
        </authorList>
    </citation>
    <scope>NUCLEOTIDE SEQUENCE [LARGE SCALE GENOMIC DNA]</scope>
    <source>
        <strain evidence="4 5">HXWNR70</strain>
    </source>
</reference>
<gene>
    <name evidence="4" type="ORF">NAT50_04720</name>
</gene>
<proteinExistence type="predicted"/>
<feature type="compositionally biased region" description="Basic and acidic residues" evidence="2">
    <location>
        <begin position="380"/>
        <end position="390"/>
    </location>
</feature>
<evidence type="ECO:0000256" key="2">
    <source>
        <dbReference type="SAM" id="MobiDB-lite"/>
    </source>
</evidence>
<keyword evidence="5" id="KW-1185">Reference proteome</keyword>
<feature type="domain" description="Proline dehydrogenase" evidence="3">
    <location>
        <begin position="78"/>
        <end position="374"/>
    </location>
</feature>
<dbReference type="Pfam" id="PF01619">
    <property type="entry name" value="Pro_dh"/>
    <property type="match status" value="1"/>
</dbReference>
<organism evidence="4 5">
    <name type="scientific">Flavobacterium luminosum</name>
    <dbReference type="NCBI Taxonomy" id="2949086"/>
    <lineage>
        <taxon>Bacteria</taxon>
        <taxon>Pseudomonadati</taxon>
        <taxon>Bacteroidota</taxon>
        <taxon>Flavobacteriia</taxon>
        <taxon>Flavobacteriales</taxon>
        <taxon>Flavobacteriaceae</taxon>
        <taxon>Flavobacterium</taxon>
    </lineage>
</organism>
<comment type="caution">
    <text evidence="4">The sequence shown here is derived from an EMBL/GenBank/DDBJ whole genome shotgun (WGS) entry which is preliminary data.</text>
</comment>
<name>A0ABT0TMF3_9FLAO</name>
<dbReference type="PANTHER" id="PTHR13914:SF0">
    <property type="entry name" value="PROLINE DEHYDROGENASE 1, MITOCHONDRIAL"/>
    <property type="match status" value="1"/>
</dbReference>
<keyword evidence="1" id="KW-0560">Oxidoreductase</keyword>
<dbReference type="SUPFAM" id="SSF51730">
    <property type="entry name" value="FAD-linked oxidoreductase"/>
    <property type="match status" value="1"/>
</dbReference>
<dbReference type="InterPro" id="IPR015659">
    <property type="entry name" value="Proline_oxidase"/>
</dbReference>
<dbReference type="PANTHER" id="PTHR13914">
    <property type="entry name" value="PROLINE OXIDASE"/>
    <property type="match status" value="1"/>
</dbReference>
<evidence type="ECO:0000313" key="5">
    <source>
        <dbReference type="Proteomes" id="UP001317191"/>
    </source>
</evidence>
<evidence type="ECO:0000256" key="1">
    <source>
        <dbReference type="ARBA" id="ARBA00023002"/>
    </source>
</evidence>
<dbReference type="InterPro" id="IPR029041">
    <property type="entry name" value="FAD-linked_oxidoreductase-like"/>
</dbReference>
<dbReference type="Proteomes" id="UP001317191">
    <property type="component" value="Unassembled WGS sequence"/>
</dbReference>
<protein>
    <submittedName>
        <fullName evidence="4">Proline dehydrogenase family protein</fullName>
    </submittedName>
</protein>
<accession>A0ABT0TMF3</accession>
<dbReference type="Gene3D" id="3.20.20.220">
    <property type="match status" value="1"/>
</dbReference>
<feature type="region of interest" description="Disordered" evidence="2">
    <location>
        <begin position="370"/>
        <end position="390"/>
    </location>
</feature>
<dbReference type="RefSeq" id="WP_250591937.1">
    <property type="nucleotide sequence ID" value="NZ_JAMLJM010000002.1"/>
</dbReference>